<evidence type="ECO:0000256" key="5">
    <source>
        <dbReference type="SAM" id="Phobius"/>
    </source>
</evidence>
<organism evidence="7 8">
    <name type="scientific">[Candida] anglica</name>
    <dbReference type="NCBI Taxonomy" id="148631"/>
    <lineage>
        <taxon>Eukaryota</taxon>
        <taxon>Fungi</taxon>
        <taxon>Dikarya</taxon>
        <taxon>Ascomycota</taxon>
        <taxon>Saccharomycotina</taxon>
        <taxon>Pichiomycetes</taxon>
        <taxon>Debaryomycetaceae</taxon>
        <taxon>Kurtzmaniella</taxon>
    </lineage>
</organism>
<feature type="transmembrane region" description="Helical" evidence="5">
    <location>
        <begin position="184"/>
        <end position="202"/>
    </location>
</feature>
<dbReference type="InterPro" id="IPR036259">
    <property type="entry name" value="MFS_trans_sf"/>
</dbReference>
<evidence type="ECO:0000259" key="6">
    <source>
        <dbReference type="PROSITE" id="PS50850"/>
    </source>
</evidence>
<gene>
    <name evidence="7" type="primary">ATR1</name>
    <name evidence="7" type="ORF">CAAN4_G04874</name>
</gene>
<feature type="transmembrane region" description="Helical" evidence="5">
    <location>
        <begin position="291"/>
        <end position="309"/>
    </location>
</feature>
<feature type="transmembrane region" description="Helical" evidence="5">
    <location>
        <begin position="90"/>
        <end position="110"/>
    </location>
</feature>
<sequence>MFDERPIHLKSFPQEIAVVMVICMAQFLTQGGVTMCLSTMNLILESFAERSNTDIEPTLKVWFMGSYALTVGTFILISGRIGDIVGLKKVFITGWIWVTVWSLISGLSVFSNSITFFIICRAFQGIGFALLLPCGLGILGFMYAPGSRKNFVFGLVGASGPVGATIGALMAAVIAQLGWWPWEFWALSIASTCFGIISYFTIPHLEIEDDSKQVIESKLKQFDFLGSICGVFGLILLNFCWNQGPVANWSAYIIVLLILSVLAIVGFFYLEIKVVENPLLPRCVFNYKIGLVLICIALGWGSFGVWQYYYWVIVLNFKHYTPIEGSVAFMPFLVLGCIAAMLCSYVISRTRPSYIILFSTIAFMCGDIMLSVTPIDQSYFRVLFGQMFLLAWGMDLSFPAATIILSDCLPKHYQGMAGSLVATVVNYSVSLALGIASVVETETLQRTNDDLKSIRTALHFGTGLAAGGVLFSIVFVIVQHINNDMGTMVHKDEEEKTDTSSTDEIK</sequence>
<dbReference type="InterPro" id="IPR011701">
    <property type="entry name" value="MFS"/>
</dbReference>
<keyword evidence="2 5" id="KW-0812">Transmembrane</keyword>
<feature type="transmembrane region" description="Helical" evidence="5">
    <location>
        <begin position="417"/>
        <end position="438"/>
    </location>
</feature>
<dbReference type="CDD" id="cd17476">
    <property type="entry name" value="MFS_Amf1_MDR_like"/>
    <property type="match status" value="1"/>
</dbReference>
<feature type="transmembrane region" description="Helical" evidence="5">
    <location>
        <begin position="151"/>
        <end position="178"/>
    </location>
</feature>
<keyword evidence="8" id="KW-1185">Reference proteome</keyword>
<dbReference type="PROSITE" id="PS50850">
    <property type="entry name" value="MFS"/>
    <property type="match status" value="1"/>
</dbReference>
<evidence type="ECO:0000313" key="7">
    <source>
        <dbReference type="EMBL" id="CAK7916662.1"/>
    </source>
</evidence>
<evidence type="ECO:0000256" key="4">
    <source>
        <dbReference type="ARBA" id="ARBA00023136"/>
    </source>
</evidence>
<accession>A0ABP0EIB6</accession>
<feature type="transmembrane region" description="Helical" evidence="5">
    <location>
        <begin position="329"/>
        <end position="347"/>
    </location>
</feature>
<protein>
    <submittedName>
        <fullName evidence="7">Aminotriazole resistance protein</fullName>
    </submittedName>
</protein>
<feature type="transmembrane region" description="Helical" evidence="5">
    <location>
        <begin position="16"/>
        <end position="40"/>
    </location>
</feature>
<feature type="transmembrane region" description="Helical" evidence="5">
    <location>
        <begin position="60"/>
        <end position="78"/>
    </location>
</feature>
<keyword evidence="4 5" id="KW-0472">Membrane</keyword>
<dbReference type="Proteomes" id="UP001497600">
    <property type="component" value="Chromosome G"/>
</dbReference>
<feature type="transmembrane region" description="Helical" evidence="5">
    <location>
        <begin position="116"/>
        <end position="144"/>
    </location>
</feature>
<comment type="subcellular location">
    <subcellularLocation>
        <location evidence="1">Membrane</location>
        <topology evidence="1">Multi-pass membrane protein</topology>
    </subcellularLocation>
</comment>
<evidence type="ECO:0000256" key="2">
    <source>
        <dbReference type="ARBA" id="ARBA00022692"/>
    </source>
</evidence>
<dbReference type="PANTHER" id="PTHR42718:SF14">
    <property type="entry name" value="AMINOTRIAZOLE RESISTANCE PROTEIN"/>
    <property type="match status" value="1"/>
</dbReference>
<evidence type="ECO:0000313" key="8">
    <source>
        <dbReference type="Proteomes" id="UP001497600"/>
    </source>
</evidence>
<feature type="transmembrane region" description="Helical" evidence="5">
    <location>
        <begin position="354"/>
        <end position="372"/>
    </location>
</feature>
<feature type="domain" description="Major facilitator superfamily (MFS) profile" evidence="6">
    <location>
        <begin position="18"/>
        <end position="480"/>
    </location>
</feature>
<keyword evidence="3 5" id="KW-1133">Transmembrane helix</keyword>
<feature type="transmembrane region" description="Helical" evidence="5">
    <location>
        <begin position="222"/>
        <end position="239"/>
    </location>
</feature>
<dbReference type="Pfam" id="PF07690">
    <property type="entry name" value="MFS_1"/>
    <property type="match status" value="1"/>
</dbReference>
<evidence type="ECO:0000256" key="1">
    <source>
        <dbReference type="ARBA" id="ARBA00004141"/>
    </source>
</evidence>
<dbReference type="SUPFAM" id="SSF103473">
    <property type="entry name" value="MFS general substrate transporter"/>
    <property type="match status" value="1"/>
</dbReference>
<dbReference type="InterPro" id="IPR020846">
    <property type="entry name" value="MFS_dom"/>
</dbReference>
<reference evidence="7 8" key="1">
    <citation type="submission" date="2024-01" db="EMBL/GenBank/DDBJ databases">
        <authorList>
            <consortium name="Genoscope - CEA"/>
            <person name="William W."/>
        </authorList>
    </citation>
    <scope>NUCLEOTIDE SEQUENCE [LARGE SCALE GENOMIC DNA]</scope>
    <source>
        <strain evidence="7 8">29B2s-10</strain>
    </source>
</reference>
<dbReference type="PANTHER" id="PTHR42718">
    <property type="entry name" value="MAJOR FACILITATOR SUPERFAMILY MULTIDRUG TRANSPORTER MFSC"/>
    <property type="match status" value="1"/>
</dbReference>
<proteinExistence type="predicted"/>
<dbReference type="Gene3D" id="1.20.1250.20">
    <property type="entry name" value="MFS general substrate transporter like domains"/>
    <property type="match status" value="2"/>
</dbReference>
<feature type="transmembrane region" description="Helical" evidence="5">
    <location>
        <begin position="384"/>
        <end position="405"/>
    </location>
</feature>
<evidence type="ECO:0000256" key="3">
    <source>
        <dbReference type="ARBA" id="ARBA00022989"/>
    </source>
</evidence>
<name>A0ABP0EIB6_9ASCO</name>
<feature type="transmembrane region" description="Helical" evidence="5">
    <location>
        <begin position="251"/>
        <end position="270"/>
    </location>
</feature>
<dbReference type="EMBL" id="OZ004259">
    <property type="protein sequence ID" value="CAK7916662.1"/>
    <property type="molecule type" value="Genomic_DNA"/>
</dbReference>
<feature type="transmembrane region" description="Helical" evidence="5">
    <location>
        <begin position="458"/>
        <end position="478"/>
    </location>
</feature>